<gene>
    <name evidence="3" type="ORF">RM519_09960</name>
</gene>
<dbReference type="RefSeq" id="WP_311593634.1">
    <property type="nucleotide sequence ID" value="NZ_JAVRHV010000004.1"/>
</dbReference>
<evidence type="ECO:0000259" key="2">
    <source>
        <dbReference type="Pfam" id="PF19051"/>
    </source>
</evidence>
<accession>A0ABU2Y5T1</accession>
<evidence type="ECO:0000313" key="4">
    <source>
        <dbReference type="Proteomes" id="UP001252186"/>
    </source>
</evidence>
<keyword evidence="4" id="KW-1185">Reference proteome</keyword>
<sequence length="476" mass="52976">MSTVNNSRRSFLKKSAVVATGISIVPRHVLGKGFTAPSDKLNIAVIGGGGKGRSDAMNAWNKGASHISAICDVDWNMSKDLMNKFPKAKKFRDYRRLFDEVQDIDAVTVSTPDHTHAIITLTAMQLGKHVYVQKPLTHNIHEARVLTEAANKYKSVTQMGNQGASSDGTKQLIKWFDQGVIGKVNTVEVWTNRPVWPQGIKSPLDKPKMIDGLAWDVWVGPAKMVDYHPLYHPFKWRGWWNFGTGALGDMGCHLIDPPFRVLGLGHPTEVESSVGAVFSSDWTADYLPDSCPPSSRTQLKFKATKKNPVDVKLTWSDGGIRPFHPDLIPADHSIGNKDSSNGVLMIGEKGIMTCGTYGQEPKVYLNSGELLTSSKRLFNNKLPESGHQIFWTEACKAGFGSKEHKSLTSSFDYAGPLTESLLIGNLAIRSYLEKTGNKFNGRKKLLWDRENLRVTNFNEANKFVSRKYREGWKLEI</sequence>
<feature type="domain" description="Gfo/Idh/MocA-like oxidoreductase N-terminal" evidence="1">
    <location>
        <begin position="41"/>
        <end position="160"/>
    </location>
</feature>
<evidence type="ECO:0000313" key="3">
    <source>
        <dbReference type="EMBL" id="MDT0553568.1"/>
    </source>
</evidence>
<organism evidence="3 4">
    <name type="scientific">Urechidicola vernalis</name>
    <dbReference type="NCBI Taxonomy" id="3075600"/>
    <lineage>
        <taxon>Bacteria</taxon>
        <taxon>Pseudomonadati</taxon>
        <taxon>Bacteroidota</taxon>
        <taxon>Flavobacteriia</taxon>
        <taxon>Flavobacteriales</taxon>
        <taxon>Flavobacteriaceae</taxon>
        <taxon>Urechidicola</taxon>
    </lineage>
</organism>
<name>A0ABU2Y5T1_9FLAO</name>
<dbReference type="EMBL" id="JAVRHV010000004">
    <property type="protein sequence ID" value="MDT0553568.1"/>
    <property type="molecule type" value="Genomic_DNA"/>
</dbReference>
<dbReference type="InterPro" id="IPR036291">
    <property type="entry name" value="NAD(P)-bd_dom_sf"/>
</dbReference>
<comment type="caution">
    <text evidence="3">The sequence shown here is derived from an EMBL/GenBank/DDBJ whole genome shotgun (WGS) entry which is preliminary data.</text>
</comment>
<protein>
    <submittedName>
        <fullName evidence="3">Gfo/Idh/MocA family oxidoreductase</fullName>
    </submittedName>
</protein>
<dbReference type="Pfam" id="PF01408">
    <property type="entry name" value="GFO_IDH_MocA"/>
    <property type="match status" value="1"/>
</dbReference>
<dbReference type="Pfam" id="PF19051">
    <property type="entry name" value="GFO_IDH_MocA_C2"/>
    <property type="match status" value="1"/>
</dbReference>
<dbReference type="PANTHER" id="PTHR43818">
    <property type="entry name" value="BCDNA.GH03377"/>
    <property type="match status" value="1"/>
</dbReference>
<feature type="domain" description="Gfo/Idh/MocA-like oxidoreductase bacterial type C-terminal" evidence="2">
    <location>
        <begin position="201"/>
        <end position="271"/>
    </location>
</feature>
<dbReference type="Proteomes" id="UP001252186">
    <property type="component" value="Unassembled WGS sequence"/>
</dbReference>
<evidence type="ECO:0000259" key="1">
    <source>
        <dbReference type="Pfam" id="PF01408"/>
    </source>
</evidence>
<proteinExistence type="predicted"/>
<dbReference type="InterPro" id="IPR050463">
    <property type="entry name" value="Gfo/Idh/MocA_oxidrdct_glycsds"/>
</dbReference>
<dbReference type="PROSITE" id="PS51318">
    <property type="entry name" value="TAT"/>
    <property type="match status" value="1"/>
</dbReference>
<dbReference type="SUPFAM" id="SSF51735">
    <property type="entry name" value="NAD(P)-binding Rossmann-fold domains"/>
    <property type="match status" value="1"/>
</dbReference>
<dbReference type="Gene3D" id="3.40.50.720">
    <property type="entry name" value="NAD(P)-binding Rossmann-like Domain"/>
    <property type="match status" value="1"/>
</dbReference>
<dbReference type="SUPFAM" id="SSF55347">
    <property type="entry name" value="Glyceraldehyde-3-phosphate dehydrogenase-like, C-terminal domain"/>
    <property type="match status" value="1"/>
</dbReference>
<dbReference type="InterPro" id="IPR006311">
    <property type="entry name" value="TAT_signal"/>
</dbReference>
<dbReference type="PANTHER" id="PTHR43818:SF10">
    <property type="entry name" value="NADH-DEPENDENT DEHYDROGENASE-RELATED"/>
    <property type="match status" value="1"/>
</dbReference>
<dbReference type="InterPro" id="IPR000683">
    <property type="entry name" value="Gfo/Idh/MocA-like_OxRdtase_N"/>
</dbReference>
<reference evidence="3 4" key="1">
    <citation type="submission" date="2023-09" db="EMBL/GenBank/DDBJ databases">
        <authorList>
            <person name="Rey-Velasco X."/>
        </authorList>
    </citation>
    <scope>NUCLEOTIDE SEQUENCE [LARGE SCALE GENOMIC DNA]</scope>
    <source>
        <strain evidence="3 4">P050</strain>
    </source>
</reference>
<dbReference type="InterPro" id="IPR043906">
    <property type="entry name" value="Gfo/Idh/MocA_OxRdtase_bact_C"/>
</dbReference>
<dbReference type="Gene3D" id="3.30.360.10">
    <property type="entry name" value="Dihydrodipicolinate Reductase, domain 2"/>
    <property type="match status" value="1"/>
</dbReference>